<evidence type="ECO:0008006" key="2">
    <source>
        <dbReference type="Google" id="ProtNLM"/>
    </source>
</evidence>
<sequence>MTDSELDAVYTRLCKTMTQLGENNAQLFLARFAMLAIDRLADAEVAQQLIDAAAEDMTSAASH</sequence>
<accession>A0AAU7LZD3</accession>
<proteinExistence type="predicted"/>
<dbReference type="RefSeq" id="WP_349282986.1">
    <property type="nucleotide sequence ID" value="NZ_CBCSCU010000036.1"/>
</dbReference>
<dbReference type="AlphaFoldDB" id="A0AAU7LZD3"/>
<dbReference type="EMBL" id="CP157678">
    <property type="protein sequence ID" value="XBP73049.1"/>
    <property type="molecule type" value="Genomic_DNA"/>
</dbReference>
<reference evidence="1" key="1">
    <citation type="submission" date="2024-05" db="EMBL/GenBank/DDBJ databases">
        <authorList>
            <person name="Bunk B."/>
            <person name="Swiderski J."/>
            <person name="Sproer C."/>
            <person name="Thiel V."/>
        </authorList>
    </citation>
    <scope>NUCLEOTIDE SEQUENCE</scope>
    <source>
        <strain evidence="1">DSM 17735</strain>
        <plasmid evidence="1">p3</plasmid>
    </source>
</reference>
<protein>
    <recommendedName>
        <fullName evidence="2">DUF2783 domain-containing protein</fullName>
    </recommendedName>
</protein>
<gene>
    <name evidence="1" type="ORF">ABLV49_24010</name>
</gene>
<name>A0AAU7LZD3_9BURK</name>
<organism evidence="1">
    <name type="scientific">Polaromonas hydrogenivorans</name>
    <dbReference type="NCBI Taxonomy" id="335476"/>
    <lineage>
        <taxon>Bacteria</taxon>
        <taxon>Pseudomonadati</taxon>
        <taxon>Pseudomonadota</taxon>
        <taxon>Betaproteobacteria</taxon>
        <taxon>Burkholderiales</taxon>
        <taxon>Comamonadaceae</taxon>
        <taxon>Polaromonas</taxon>
    </lineage>
</organism>
<keyword evidence="1" id="KW-0614">Plasmid</keyword>
<geneLocation type="plasmid" evidence="1">
    <name>p3</name>
</geneLocation>
<evidence type="ECO:0000313" key="1">
    <source>
        <dbReference type="EMBL" id="XBP73049.1"/>
    </source>
</evidence>